<dbReference type="InterPro" id="IPR010909">
    <property type="entry name" value="PLAC"/>
</dbReference>
<dbReference type="InterPro" id="IPR050958">
    <property type="entry name" value="Cell_Adh-Cytoskel_Orgn"/>
</dbReference>
<dbReference type="EMBL" id="GBXI01003466">
    <property type="protein sequence ID" value="JAD10826.1"/>
    <property type="molecule type" value="Transcribed_RNA"/>
</dbReference>
<dbReference type="InterPro" id="IPR036179">
    <property type="entry name" value="Ig-like_dom_sf"/>
</dbReference>
<protein>
    <submittedName>
        <fullName evidence="6">Papilin</fullName>
    </submittedName>
</protein>
<feature type="domain" description="Ig-like" evidence="4">
    <location>
        <begin position="1"/>
        <end position="68"/>
    </location>
</feature>
<dbReference type="PANTHER" id="PTHR45080:SF8">
    <property type="entry name" value="IG-LIKE DOMAIN-CONTAINING PROTEIN"/>
    <property type="match status" value="1"/>
</dbReference>
<keyword evidence="3" id="KW-0393">Immunoglobulin domain</keyword>
<dbReference type="InterPro" id="IPR013098">
    <property type="entry name" value="Ig_I-set"/>
</dbReference>
<evidence type="ECO:0000256" key="3">
    <source>
        <dbReference type="ARBA" id="ARBA00023319"/>
    </source>
</evidence>
<dbReference type="GO" id="GO:0005886">
    <property type="term" value="C:plasma membrane"/>
    <property type="evidence" value="ECO:0007669"/>
    <property type="project" value="TreeGrafter"/>
</dbReference>
<evidence type="ECO:0000256" key="2">
    <source>
        <dbReference type="ARBA" id="ARBA00023157"/>
    </source>
</evidence>
<dbReference type="GO" id="GO:0007156">
    <property type="term" value="P:homophilic cell adhesion via plasma membrane adhesion molecules"/>
    <property type="evidence" value="ECO:0007669"/>
    <property type="project" value="TreeGrafter"/>
</dbReference>
<dbReference type="FunFam" id="2.60.40.10:FF:000032">
    <property type="entry name" value="palladin isoform X1"/>
    <property type="match status" value="1"/>
</dbReference>
<proteinExistence type="predicted"/>
<evidence type="ECO:0000259" key="5">
    <source>
        <dbReference type="PROSITE" id="PS50900"/>
    </source>
</evidence>
<sequence>MKCAVQGIPAPSVTWTKDSIPLLANERIQITSEPHTLVVHNATSEDTGMYGCTARNSNSYNTSEEKVIIESTIPIHPDCIDNPYFANCKLIVNGHYCRHQYYAQFCCRSCTLAGQIAYSHPNAL</sequence>
<evidence type="ECO:0000256" key="1">
    <source>
        <dbReference type="ARBA" id="ARBA00022729"/>
    </source>
</evidence>
<keyword evidence="2" id="KW-1015">Disulfide bond</keyword>
<dbReference type="PROSITE" id="PS50835">
    <property type="entry name" value="IG_LIKE"/>
    <property type="match status" value="1"/>
</dbReference>
<dbReference type="PROSITE" id="PS50900">
    <property type="entry name" value="PLAC"/>
    <property type="match status" value="1"/>
</dbReference>
<reference evidence="6" key="1">
    <citation type="submission" date="2014-11" db="EMBL/GenBank/DDBJ databases">
        <authorList>
            <person name="Geib S."/>
        </authorList>
    </citation>
    <scope>NUCLEOTIDE SEQUENCE</scope>
</reference>
<dbReference type="InterPro" id="IPR013783">
    <property type="entry name" value="Ig-like_fold"/>
</dbReference>
<dbReference type="Pfam" id="PF08686">
    <property type="entry name" value="PLAC"/>
    <property type="match status" value="1"/>
</dbReference>
<gene>
    <name evidence="6" type="primary">Ppn_3</name>
    <name evidence="6" type="ORF">g.35271</name>
</gene>
<dbReference type="SUPFAM" id="SSF48726">
    <property type="entry name" value="Immunoglobulin"/>
    <property type="match status" value="1"/>
</dbReference>
<feature type="domain" description="PLAC" evidence="5">
    <location>
        <begin position="75"/>
        <end position="114"/>
    </location>
</feature>
<reference evidence="6" key="2">
    <citation type="journal article" date="2015" name="Gigascience">
        <title>Reconstructing a comprehensive transcriptome assembly of a white-pupal translocated strain of the pest fruit fly Bactrocera cucurbitae.</title>
        <authorList>
            <person name="Sim S.B."/>
            <person name="Calla B."/>
            <person name="Hall B."/>
            <person name="DeRego T."/>
            <person name="Geib S.M."/>
        </authorList>
    </citation>
    <scope>NUCLEOTIDE SEQUENCE</scope>
</reference>
<dbReference type="Gene3D" id="2.60.40.10">
    <property type="entry name" value="Immunoglobulins"/>
    <property type="match status" value="1"/>
</dbReference>
<dbReference type="SMART" id="SM00408">
    <property type="entry name" value="IGc2"/>
    <property type="match status" value="1"/>
</dbReference>
<name>A0A0A1XIM0_ZEUCU</name>
<dbReference type="InterPro" id="IPR007110">
    <property type="entry name" value="Ig-like_dom"/>
</dbReference>
<dbReference type="Pfam" id="PF07679">
    <property type="entry name" value="I-set"/>
    <property type="match status" value="1"/>
</dbReference>
<dbReference type="PANTHER" id="PTHR45080">
    <property type="entry name" value="CONTACTIN 5"/>
    <property type="match status" value="1"/>
</dbReference>
<keyword evidence="1" id="KW-0732">Signal</keyword>
<accession>A0A0A1XIM0</accession>
<organism evidence="6">
    <name type="scientific">Zeugodacus cucurbitae</name>
    <name type="common">Melon fruit fly</name>
    <name type="synonym">Bactrocera cucurbitae</name>
    <dbReference type="NCBI Taxonomy" id="28588"/>
    <lineage>
        <taxon>Eukaryota</taxon>
        <taxon>Metazoa</taxon>
        <taxon>Ecdysozoa</taxon>
        <taxon>Arthropoda</taxon>
        <taxon>Hexapoda</taxon>
        <taxon>Insecta</taxon>
        <taxon>Pterygota</taxon>
        <taxon>Neoptera</taxon>
        <taxon>Endopterygota</taxon>
        <taxon>Diptera</taxon>
        <taxon>Brachycera</taxon>
        <taxon>Muscomorpha</taxon>
        <taxon>Tephritoidea</taxon>
        <taxon>Tephritidae</taxon>
        <taxon>Zeugodacus</taxon>
        <taxon>Zeugodacus</taxon>
    </lineage>
</organism>
<evidence type="ECO:0000313" key="6">
    <source>
        <dbReference type="EMBL" id="JAD10826.1"/>
    </source>
</evidence>
<dbReference type="InterPro" id="IPR003598">
    <property type="entry name" value="Ig_sub2"/>
</dbReference>
<evidence type="ECO:0000259" key="4">
    <source>
        <dbReference type="PROSITE" id="PS50835"/>
    </source>
</evidence>
<dbReference type="AlphaFoldDB" id="A0A0A1XIM0"/>